<feature type="signal peptide" evidence="1">
    <location>
        <begin position="1"/>
        <end position="20"/>
    </location>
</feature>
<sequence>MKIQFLTIAALALATSTVSAYECKGLQIAKRVCMEDMFEAAHCNCIAYEKIEIGSCYHKCSSTNPHNSCITGCGSLLSKGLDACRKKYDYYKENGGGIHWIAEMGVEKAEWCISG</sequence>
<accession>A0A9P6QPE7</accession>
<protein>
    <submittedName>
        <fullName evidence="2">Uncharacterized protein</fullName>
    </submittedName>
</protein>
<reference evidence="2" key="1">
    <citation type="journal article" date="2020" name="Fungal Divers.">
        <title>Resolving the Mortierellaceae phylogeny through synthesis of multi-gene phylogenetics and phylogenomics.</title>
        <authorList>
            <person name="Vandepol N."/>
            <person name="Liber J."/>
            <person name="Desiro A."/>
            <person name="Na H."/>
            <person name="Kennedy M."/>
            <person name="Barry K."/>
            <person name="Grigoriev I.V."/>
            <person name="Miller A.N."/>
            <person name="O'Donnell K."/>
            <person name="Stajich J.E."/>
            <person name="Bonito G."/>
        </authorList>
    </citation>
    <scope>NUCLEOTIDE SEQUENCE</scope>
    <source>
        <strain evidence="2">NVP60</strain>
    </source>
</reference>
<evidence type="ECO:0000313" key="2">
    <source>
        <dbReference type="EMBL" id="KAG0283474.1"/>
    </source>
</evidence>
<organism evidence="2 3">
    <name type="scientific">Linnemannia gamsii</name>
    <dbReference type="NCBI Taxonomy" id="64522"/>
    <lineage>
        <taxon>Eukaryota</taxon>
        <taxon>Fungi</taxon>
        <taxon>Fungi incertae sedis</taxon>
        <taxon>Mucoromycota</taxon>
        <taxon>Mortierellomycotina</taxon>
        <taxon>Mortierellomycetes</taxon>
        <taxon>Mortierellales</taxon>
        <taxon>Mortierellaceae</taxon>
        <taxon>Linnemannia</taxon>
    </lineage>
</organism>
<evidence type="ECO:0000256" key="1">
    <source>
        <dbReference type="SAM" id="SignalP"/>
    </source>
</evidence>
<feature type="chain" id="PRO_5040220471" evidence="1">
    <location>
        <begin position="21"/>
        <end position="115"/>
    </location>
</feature>
<dbReference type="AlphaFoldDB" id="A0A9P6QPE7"/>
<dbReference type="Proteomes" id="UP000823405">
    <property type="component" value="Unassembled WGS sequence"/>
</dbReference>
<gene>
    <name evidence="2" type="ORF">BGZ97_008538</name>
</gene>
<dbReference type="EMBL" id="JAAAIN010003925">
    <property type="protein sequence ID" value="KAG0283474.1"/>
    <property type="molecule type" value="Genomic_DNA"/>
</dbReference>
<name>A0A9P6QPE7_9FUNG</name>
<comment type="caution">
    <text evidence="2">The sequence shown here is derived from an EMBL/GenBank/DDBJ whole genome shotgun (WGS) entry which is preliminary data.</text>
</comment>
<keyword evidence="3" id="KW-1185">Reference proteome</keyword>
<evidence type="ECO:0000313" key="3">
    <source>
        <dbReference type="Proteomes" id="UP000823405"/>
    </source>
</evidence>
<proteinExistence type="predicted"/>
<keyword evidence="1" id="KW-0732">Signal</keyword>